<dbReference type="Proteomes" id="UP000517694">
    <property type="component" value="Unassembled WGS sequence"/>
</dbReference>
<gene>
    <name evidence="1" type="ORF">H1R13_24745</name>
</gene>
<dbReference type="OrthoDB" id="4161899at2"/>
<name>A0A7X1I3B5_9ACTN</name>
<accession>A0A7X1I3B5</accession>
<organism evidence="1 2">
    <name type="scientific">Streptomyces mexicanus</name>
    <dbReference type="NCBI Taxonomy" id="178566"/>
    <lineage>
        <taxon>Bacteria</taxon>
        <taxon>Bacillati</taxon>
        <taxon>Actinomycetota</taxon>
        <taxon>Actinomycetes</taxon>
        <taxon>Kitasatosporales</taxon>
        <taxon>Streptomycetaceae</taxon>
        <taxon>Streptomyces</taxon>
    </lineage>
</organism>
<dbReference type="EMBL" id="JACMHY010000011">
    <property type="protein sequence ID" value="MBC2868047.1"/>
    <property type="molecule type" value="Genomic_DNA"/>
</dbReference>
<reference evidence="1 2" key="1">
    <citation type="submission" date="2020-08" db="EMBL/GenBank/DDBJ databases">
        <title>Whole-Genome Sequence of French Clinical Streptomyces mexicanus Strain Q0842.</title>
        <authorList>
            <person name="Boxberger M."/>
            <person name="La Scola B."/>
        </authorList>
    </citation>
    <scope>NUCLEOTIDE SEQUENCE [LARGE SCALE GENOMIC DNA]</scope>
    <source>
        <strain evidence="1 2">Marseille-Q0842</strain>
    </source>
</reference>
<protein>
    <submittedName>
        <fullName evidence="1">Uncharacterized protein</fullName>
    </submittedName>
</protein>
<sequence>MRVYPTNYDRWVSLATRERPAKDVPPRYRWRLVPTAGGLVAVRVRGIEPLLGDPVVPDHRMFCVAEEDGADDGWGAR</sequence>
<dbReference type="AlphaFoldDB" id="A0A7X1I3B5"/>
<comment type="caution">
    <text evidence="1">The sequence shown here is derived from an EMBL/GenBank/DDBJ whole genome shotgun (WGS) entry which is preliminary data.</text>
</comment>
<evidence type="ECO:0000313" key="1">
    <source>
        <dbReference type="EMBL" id="MBC2868047.1"/>
    </source>
</evidence>
<keyword evidence="2" id="KW-1185">Reference proteome</keyword>
<proteinExistence type="predicted"/>
<evidence type="ECO:0000313" key="2">
    <source>
        <dbReference type="Proteomes" id="UP000517694"/>
    </source>
</evidence>